<dbReference type="Proteomes" id="UP001238467">
    <property type="component" value="Unassembled WGS sequence"/>
</dbReference>
<evidence type="ECO:0000256" key="1">
    <source>
        <dbReference type="ARBA" id="ARBA00009437"/>
    </source>
</evidence>
<evidence type="ECO:0000256" key="2">
    <source>
        <dbReference type="ARBA" id="ARBA00023015"/>
    </source>
</evidence>
<dbReference type="SUPFAM" id="SSF46785">
    <property type="entry name" value="Winged helix' DNA-binding domain"/>
    <property type="match status" value="1"/>
</dbReference>
<dbReference type="SUPFAM" id="SSF53850">
    <property type="entry name" value="Periplasmic binding protein-like II"/>
    <property type="match status" value="1"/>
</dbReference>
<dbReference type="PANTHER" id="PTHR30537">
    <property type="entry name" value="HTH-TYPE TRANSCRIPTIONAL REGULATOR"/>
    <property type="match status" value="1"/>
</dbReference>
<keyword evidence="4" id="KW-0804">Transcription</keyword>
<dbReference type="InterPro" id="IPR036388">
    <property type="entry name" value="WH-like_DNA-bd_sf"/>
</dbReference>
<protein>
    <submittedName>
        <fullName evidence="6">LysR family glycine cleavage system transcriptional activator</fullName>
    </submittedName>
</protein>
<dbReference type="CDD" id="cd08432">
    <property type="entry name" value="PBP2_GcdR_TrpI_HvrB_AmpR_like"/>
    <property type="match status" value="1"/>
</dbReference>
<dbReference type="PROSITE" id="PS50931">
    <property type="entry name" value="HTH_LYSR"/>
    <property type="match status" value="1"/>
</dbReference>
<evidence type="ECO:0000256" key="4">
    <source>
        <dbReference type="ARBA" id="ARBA00023163"/>
    </source>
</evidence>
<dbReference type="Pfam" id="PF03466">
    <property type="entry name" value="LysR_substrate"/>
    <property type="match status" value="1"/>
</dbReference>
<proteinExistence type="inferred from homology"/>
<keyword evidence="3" id="KW-0238">DNA-binding</keyword>
<feature type="domain" description="HTH lysR-type" evidence="5">
    <location>
        <begin position="6"/>
        <end position="63"/>
    </location>
</feature>
<comment type="caution">
    <text evidence="6">The sequence shown here is derived from an EMBL/GenBank/DDBJ whole genome shotgun (WGS) entry which is preliminary data.</text>
</comment>
<evidence type="ECO:0000259" key="5">
    <source>
        <dbReference type="PROSITE" id="PS50931"/>
    </source>
</evidence>
<dbReference type="InterPro" id="IPR005119">
    <property type="entry name" value="LysR_subst-bd"/>
</dbReference>
<dbReference type="Gene3D" id="3.40.190.10">
    <property type="entry name" value="Periplasmic binding protein-like II"/>
    <property type="match status" value="2"/>
</dbReference>
<dbReference type="InterPro" id="IPR058163">
    <property type="entry name" value="LysR-type_TF_proteobact-type"/>
</dbReference>
<dbReference type="InterPro" id="IPR000847">
    <property type="entry name" value="LysR_HTH_N"/>
</dbReference>
<sequence>MKRGRLPLTALRSFEVAARHSSFTQAAAELFISQAAISRQVRDLEALIGCPLFERRHRAVVLTAAGQELRVTLTASFDSIGDCLDRLRSTDEQPPLIISCEPSFASCWLMPNLADFQRRYPGIDLDIDTDRRFYEFRGRDPAIAIRHSETQSRWPRVESRPLCTTRLTPVLSPALLRDGEALQRPEELLTYPLVHEERRDVWGQWFAAAGITAPAAAQRGLVYAEGGLTLQAALRGQGVVLSDDRLASDALARGELIRPFALSIPFGAYWLVARRFVTLPPSGESFLAWIEGHFR</sequence>
<keyword evidence="2" id="KW-0805">Transcription regulation</keyword>
<reference evidence="6 7" key="1">
    <citation type="submission" date="2023-07" db="EMBL/GenBank/DDBJ databases">
        <title>Genomic Encyclopedia of Type Strains, Phase IV (KMG-IV): sequencing the most valuable type-strain genomes for metagenomic binning, comparative biology and taxonomic classification.</title>
        <authorList>
            <person name="Goeker M."/>
        </authorList>
    </citation>
    <scope>NUCLEOTIDE SEQUENCE [LARGE SCALE GENOMIC DNA]</scope>
    <source>
        <strain evidence="6 7">DSM 1277</strain>
    </source>
</reference>
<evidence type="ECO:0000313" key="7">
    <source>
        <dbReference type="Proteomes" id="UP001238467"/>
    </source>
</evidence>
<evidence type="ECO:0000256" key="3">
    <source>
        <dbReference type="ARBA" id="ARBA00023125"/>
    </source>
</evidence>
<accession>A0ABU0DNM9</accession>
<dbReference type="Gene3D" id="1.10.10.10">
    <property type="entry name" value="Winged helix-like DNA-binding domain superfamily/Winged helix DNA-binding domain"/>
    <property type="match status" value="1"/>
</dbReference>
<dbReference type="PRINTS" id="PR00039">
    <property type="entry name" value="HTHLYSR"/>
</dbReference>
<evidence type="ECO:0000313" key="6">
    <source>
        <dbReference type="EMBL" id="MDQ0350048.1"/>
    </source>
</evidence>
<dbReference type="Pfam" id="PF00126">
    <property type="entry name" value="HTH_1"/>
    <property type="match status" value="1"/>
</dbReference>
<comment type="similarity">
    <text evidence="1">Belongs to the LysR transcriptional regulatory family.</text>
</comment>
<name>A0ABU0DNM9_9HYPH</name>
<dbReference type="PANTHER" id="PTHR30537:SF74">
    <property type="entry name" value="HTH-TYPE TRANSCRIPTIONAL REGULATOR TRPI"/>
    <property type="match status" value="1"/>
</dbReference>
<gene>
    <name evidence="6" type="ORF">J2S76_004504</name>
</gene>
<dbReference type="InterPro" id="IPR036390">
    <property type="entry name" value="WH_DNA-bd_sf"/>
</dbReference>
<organism evidence="6 7">
    <name type="scientific">Ancylobacter vacuolatus</name>
    <dbReference type="NCBI Taxonomy" id="223389"/>
    <lineage>
        <taxon>Bacteria</taxon>
        <taxon>Pseudomonadati</taxon>
        <taxon>Pseudomonadota</taxon>
        <taxon>Alphaproteobacteria</taxon>
        <taxon>Hyphomicrobiales</taxon>
        <taxon>Xanthobacteraceae</taxon>
        <taxon>Ancylobacter</taxon>
    </lineage>
</organism>
<keyword evidence="7" id="KW-1185">Reference proteome</keyword>
<dbReference type="EMBL" id="JAUSUH010000015">
    <property type="protein sequence ID" value="MDQ0350048.1"/>
    <property type="molecule type" value="Genomic_DNA"/>
</dbReference>
<dbReference type="RefSeq" id="WP_307064262.1">
    <property type="nucleotide sequence ID" value="NZ_JAUSUH010000015.1"/>
</dbReference>